<dbReference type="Proteomes" id="UP000253104">
    <property type="component" value="Chromosome mHSR5_C"/>
</dbReference>
<dbReference type="Gene3D" id="3.40.50.720">
    <property type="entry name" value="NAD(P)-binding Rossmann-like Domain"/>
    <property type="match status" value="1"/>
</dbReference>
<name>A0A2Z5N8X8_BURPY</name>
<dbReference type="SUPFAM" id="SSF51735">
    <property type="entry name" value="NAD(P)-binding Rossmann-fold domains"/>
    <property type="match status" value="1"/>
</dbReference>
<dbReference type="AlphaFoldDB" id="A0A2Z5N8X8"/>
<proteinExistence type="predicted"/>
<evidence type="ECO:0000313" key="2">
    <source>
        <dbReference type="Proteomes" id="UP000253104"/>
    </source>
</evidence>
<evidence type="ECO:0000313" key="1">
    <source>
        <dbReference type="EMBL" id="AXF25590.1"/>
    </source>
</evidence>
<sequence length="116" mass="12079">MKTVAITGASAGVGRATAHAFARRGANVALLARDPRPVAPVYAPEVAADAIVHTARRPCRERCVGWSSLTAIVANGITPGCFDRDLAHTAVRGQQRSEPAVAVLAAGLAAARKWNR</sequence>
<dbReference type="OrthoDB" id="9790266at2"/>
<dbReference type="Pfam" id="PF00106">
    <property type="entry name" value="adh_short"/>
    <property type="match status" value="1"/>
</dbReference>
<reference evidence="1 2" key="1">
    <citation type="journal article" date="2018" name="ISME J.">
        <title>Involvement of Burkholderiaceae and sulfurous volatiles in disease-suppressive soils.</title>
        <authorList>
            <person name="Carrion V.J."/>
            <person name="Cordovez V."/>
            <person name="Tyc O."/>
            <person name="Etalo D.W."/>
            <person name="de Bruijn I."/>
            <person name="de Jager V.C."/>
            <person name="Medema M.H."/>
            <person name="Eberl L."/>
            <person name="Raaijmakers J.M."/>
        </authorList>
    </citation>
    <scope>NUCLEOTIDE SEQUENCE [LARGE SCALE GENOMIC DNA]</scope>
    <source>
        <strain evidence="2">mHSR5</strain>
    </source>
</reference>
<dbReference type="EMBL" id="CP024904">
    <property type="protein sequence ID" value="AXF25590.1"/>
    <property type="molecule type" value="Genomic_DNA"/>
</dbReference>
<accession>A0A2Z5N8X8</accession>
<organism evidence="1 2">
    <name type="scientific">Burkholderia pyrrocinia</name>
    <name type="common">Pseudomonas pyrrocinia</name>
    <dbReference type="NCBI Taxonomy" id="60550"/>
    <lineage>
        <taxon>Bacteria</taxon>
        <taxon>Pseudomonadati</taxon>
        <taxon>Pseudomonadota</taxon>
        <taxon>Betaproteobacteria</taxon>
        <taxon>Burkholderiales</taxon>
        <taxon>Burkholderiaceae</taxon>
        <taxon>Burkholderia</taxon>
        <taxon>Burkholderia cepacia complex</taxon>
    </lineage>
</organism>
<dbReference type="InterPro" id="IPR036291">
    <property type="entry name" value="NAD(P)-bd_dom_sf"/>
</dbReference>
<evidence type="ECO:0008006" key="3">
    <source>
        <dbReference type="Google" id="ProtNLM"/>
    </source>
</evidence>
<dbReference type="RefSeq" id="WP_114181954.1">
    <property type="nucleotide sequence ID" value="NZ_CP024904.1"/>
</dbReference>
<dbReference type="InterPro" id="IPR002347">
    <property type="entry name" value="SDR_fam"/>
</dbReference>
<gene>
    <name evidence="1" type="ORF">CUJ89_34635</name>
</gene>
<protein>
    <recommendedName>
        <fullName evidence="3">SDR family NAD(P)-dependent oxidoreductase</fullName>
    </recommendedName>
</protein>